<feature type="chain" id="PRO_5046796361" evidence="1">
    <location>
        <begin position="22"/>
        <end position="180"/>
    </location>
</feature>
<dbReference type="SUPFAM" id="SSF69318">
    <property type="entry name" value="Integrin alpha N-terminal domain"/>
    <property type="match status" value="1"/>
</dbReference>
<feature type="signal peptide" evidence="1">
    <location>
        <begin position="1"/>
        <end position="21"/>
    </location>
</feature>
<sequence length="180" mass="19973">MKLKTFAFIVLSLCTVFGAQGATRVGLLAGANNIDLNQDGVPDLLVSATFDNNTSHPSQTLSAFINKNGNWFILPVPDDDGFTWSDFRLAGSSDKIIGFELHNIQGVYYLIRAMKFSSNQDNDDLTEAAQIKFSRYRVAESSEEPGAPVFYWQLSGTYTTSQTYSDVDQAFAQLKIDEFK</sequence>
<proteinExistence type="predicted"/>
<comment type="caution">
    <text evidence="2">The sequence shown here is derived from an EMBL/GenBank/DDBJ whole genome shotgun (WGS) entry which is preliminary data.</text>
</comment>
<name>A0ABX0RQZ2_9GAMM</name>
<accession>A0ABX0RQZ2</accession>
<dbReference type="Proteomes" id="UP001515780">
    <property type="component" value="Unassembled WGS sequence"/>
</dbReference>
<gene>
    <name evidence="2" type="ORF">F3J37_15240</name>
</gene>
<evidence type="ECO:0000313" key="3">
    <source>
        <dbReference type="Proteomes" id="UP001515780"/>
    </source>
</evidence>
<organism evidence="2 3">
    <name type="scientific">Candidatus Pantoea communis</name>
    <dbReference type="NCBI Taxonomy" id="2608354"/>
    <lineage>
        <taxon>Bacteria</taxon>
        <taxon>Pseudomonadati</taxon>
        <taxon>Pseudomonadota</taxon>
        <taxon>Gammaproteobacteria</taxon>
        <taxon>Enterobacterales</taxon>
        <taxon>Erwiniaceae</taxon>
        <taxon>Pantoea</taxon>
    </lineage>
</organism>
<dbReference type="EMBL" id="VWXC01000011">
    <property type="protein sequence ID" value="NIG20030.1"/>
    <property type="molecule type" value="Genomic_DNA"/>
</dbReference>
<reference evidence="2 3" key="1">
    <citation type="journal article" date="2019" name="bioRxiv">
        <title>Bacteria contribute to plant secondary compound degradation in a generalist herbivore system.</title>
        <authorList>
            <person name="Francoeur C.B."/>
            <person name="Khadempour L."/>
            <person name="Moreira-Soto R.D."/>
            <person name="Gotting K."/>
            <person name="Book A.J."/>
            <person name="Pinto-Tomas A.A."/>
            <person name="Keefover-Ring K."/>
            <person name="Currie C.R."/>
        </authorList>
    </citation>
    <scope>NUCLEOTIDE SEQUENCE [LARGE SCALE GENOMIC DNA]</scope>
    <source>
        <strain evidence="2">Al-1710</strain>
    </source>
</reference>
<evidence type="ECO:0000256" key="1">
    <source>
        <dbReference type="SAM" id="SignalP"/>
    </source>
</evidence>
<keyword evidence="3" id="KW-1185">Reference proteome</keyword>
<dbReference type="InterPro" id="IPR028994">
    <property type="entry name" value="Integrin_alpha_N"/>
</dbReference>
<dbReference type="InterPro" id="IPR054139">
    <property type="entry name" value="CarG-like"/>
</dbReference>
<dbReference type="Pfam" id="PF21955">
    <property type="entry name" value="CarG-like"/>
    <property type="match status" value="1"/>
</dbReference>
<keyword evidence="1" id="KW-0732">Signal</keyword>
<protein>
    <submittedName>
        <fullName evidence="2">CpmJ protein</fullName>
    </submittedName>
</protein>
<dbReference type="RefSeq" id="WP_166934159.1">
    <property type="nucleotide sequence ID" value="NZ_VWXC01000011.1"/>
</dbReference>
<evidence type="ECO:0000313" key="2">
    <source>
        <dbReference type="EMBL" id="NIG20030.1"/>
    </source>
</evidence>